<dbReference type="PANTHER" id="PTHR37489">
    <property type="entry name" value="DUF3500 DOMAIN-CONTAINING PROTEIN"/>
    <property type="match status" value="1"/>
</dbReference>
<sequence>MKKLIITLSLVVIAVCFISLNNTNETTKFLNTLDEKQLDQVLIPFDDTSREKWHYLPAASWPRKGLKIGDLNKSQKIAFSNMLKSFLSKSGYKKTQDVIELENVLVELGGNPSYRDTGAYYLCIYGHPKTDSLWSWSFEGHHLSLNFTVANGTLATAPRFFGANPGNIPSGSRKGERILDKEEDLAFELLNTLTEDQKKEAIFNNVAFPDVLTRNASKVNPLEPFGIEVRNLNSNQKTLLKELLKEYLSSIPRDVAIAREKKINNEEFEYIKFAWAGAQVKGIGHYYRIQGKSFLIEFDNTQNGANHIHTVWRDFDGDFGRDLIRDHYHNAEHHHKK</sequence>
<dbReference type="InterPro" id="IPR021889">
    <property type="entry name" value="DUF3500"/>
</dbReference>
<comment type="caution">
    <text evidence="2">The sequence shown here is derived from an EMBL/GenBank/DDBJ whole genome shotgun (WGS) entry which is preliminary data.</text>
</comment>
<feature type="chain" id="PRO_5021023404" evidence="1">
    <location>
        <begin position="25"/>
        <end position="337"/>
    </location>
</feature>
<organism evidence="2 3">
    <name type="scientific">Hyunsoonleella flava</name>
    <dbReference type="NCBI Taxonomy" id="2527939"/>
    <lineage>
        <taxon>Bacteria</taxon>
        <taxon>Pseudomonadati</taxon>
        <taxon>Bacteroidota</taxon>
        <taxon>Flavobacteriia</taxon>
        <taxon>Flavobacteriales</taxon>
        <taxon>Flavobacteriaceae</taxon>
    </lineage>
</organism>
<dbReference type="RefSeq" id="WP_130962725.1">
    <property type="nucleotide sequence ID" value="NZ_SIRT01000001.1"/>
</dbReference>
<evidence type="ECO:0000313" key="2">
    <source>
        <dbReference type="EMBL" id="TBN06738.1"/>
    </source>
</evidence>
<accession>A0A4Q9FI09</accession>
<name>A0A4Q9FI09_9FLAO</name>
<proteinExistence type="predicted"/>
<protein>
    <submittedName>
        <fullName evidence="2">DUF3500 domain-containing protein</fullName>
    </submittedName>
</protein>
<dbReference type="Pfam" id="PF12006">
    <property type="entry name" value="DUF3500"/>
    <property type="match status" value="1"/>
</dbReference>
<dbReference type="AlphaFoldDB" id="A0A4Q9FI09"/>
<evidence type="ECO:0000313" key="3">
    <source>
        <dbReference type="Proteomes" id="UP000291142"/>
    </source>
</evidence>
<gene>
    <name evidence="2" type="ORF">EYD45_02315</name>
</gene>
<dbReference type="Proteomes" id="UP000291142">
    <property type="component" value="Unassembled WGS sequence"/>
</dbReference>
<dbReference type="OrthoDB" id="581140at2"/>
<feature type="signal peptide" evidence="1">
    <location>
        <begin position="1"/>
        <end position="24"/>
    </location>
</feature>
<keyword evidence="3" id="KW-1185">Reference proteome</keyword>
<evidence type="ECO:0000256" key="1">
    <source>
        <dbReference type="SAM" id="SignalP"/>
    </source>
</evidence>
<dbReference type="EMBL" id="SIRT01000001">
    <property type="protein sequence ID" value="TBN06738.1"/>
    <property type="molecule type" value="Genomic_DNA"/>
</dbReference>
<keyword evidence="1" id="KW-0732">Signal</keyword>
<dbReference type="PANTHER" id="PTHR37489:SF1">
    <property type="entry name" value="DUF3500 DOMAIN-CONTAINING PROTEIN"/>
    <property type="match status" value="1"/>
</dbReference>
<reference evidence="2 3" key="1">
    <citation type="submission" date="2019-02" db="EMBL/GenBank/DDBJ databases">
        <title>Hyunsoonleella sp., isolated from marine sediment.</title>
        <authorList>
            <person name="Liu B.-T."/>
        </authorList>
    </citation>
    <scope>NUCLEOTIDE SEQUENCE [LARGE SCALE GENOMIC DNA]</scope>
    <source>
        <strain evidence="2 3">T58</strain>
    </source>
</reference>